<evidence type="ECO:0000256" key="2">
    <source>
        <dbReference type="SAM" id="SignalP"/>
    </source>
</evidence>
<dbReference type="Pfam" id="PF01757">
    <property type="entry name" value="Acyl_transf_3"/>
    <property type="match status" value="2"/>
</dbReference>
<feature type="transmembrane region" description="Helical" evidence="1">
    <location>
        <begin position="275"/>
        <end position="298"/>
    </location>
</feature>
<feature type="transmembrane region" description="Helical" evidence="1">
    <location>
        <begin position="485"/>
        <end position="511"/>
    </location>
</feature>
<dbReference type="EMBL" id="CANHGI010000004">
    <property type="protein sequence ID" value="CAI5448562.1"/>
    <property type="molecule type" value="Genomic_DNA"/>
</dbReference>
<feature type="transmembrane region" description="Helical" evidence="1">
    <location>
        <begin position="564"/>
        <end position="583"/>
    </location>
</feature>
<feature type="domain" description="Nose resistant-to-fluoxetine protein N-terminal" evidence="3">
    <location>
        <begin position="674"/>
        <end position="784"/>
    </location>
</feature>
<feature type="transmembrane region" description="Helical" evidence="1">
    <location>
        <begin position="321"/>
        <end position="341"/>
    </location>
</feature>
<dbReference type="PANTHER" id="PTHR11161">
    <property type="entry name" value="O-ACYLTRANSFERASE"/>
    <property type="match status" value="1"/>
</dbReference>
<feature type="transmembrane region" description="Helical" evidence="1">
    <location>
        <begin position="170"/>
        <end position="194"/>
    </location>
</feature>
<keyword evidence="1" id="KW-0812">Transmembrane</keyword>
<dbReference type="Pfam" id="PF20146">
    <property type="entry name" value="NRF"/>
    <property type="match status" value="2"/>
</dbReference>
<keyword evidence="2" id="KW-0732">Signal</keyword>
<feature type="transmembrane region" description="Helical" evidence="1">
    <location>
        <begin position="595"/>
        <end position="620"/>
    </location>
</feature>
<evidence type="ECO:0000313" key="5">
    <source>
        <dbReference type="Proteomes" id="UP001152747"/>
    </source>
</evidence>
<reference evidence="4" key="1">
    <citation type="submission" date="2022-11" db="EMBL/GenBank/DDBJ databases">
        <authorList>
            <person name="Kikuchi T."/>
        </authorList>
    </citation>
    <scope>NUCLEOTIDE SEQUENCE</scope>
    <source>
        <strain evidence="4">PS1010</strain>
    </source>
</reference>
<proteinExistence type="predicted"/>
<feature type="signal peptide" evidence="2">
    <location>
        <begin position="1"/>
        <end position="16"/>
    </location>
</feature>
<feature type="transmembrane region" description="Helical" evidence="1">
    <location>
        <begin position="1154"/>
        <end position="1175"/>
    </location>
</feature>
<keyword evidence="1" id="KW-1133">Transmembrane helix</keyword>
<comment type="caution">
    <text evidence="4">The sequence shown here is derived from an EMBL/GenBank/DDBJ whole genome shotgun (WGS) entry which is preliminary data.</text>
</comment>
<name>A0A9P1IP03_9PELO</name>
<feature type="transmembrane region" description="Helical" evidence="1">
    <location>
        <begin position="1187"/>
        <end position="1206"/>
    </location>
</feature>
<feature type="domain" description="Nose resistant-to-fluoxetine protein N-terminal" evidence="3">
    <location>
        <begin position="50"/>
        <end position="161"/>
    </location>
</feature>
<sequence>MLILLFISSLIGLTSAHKWTDQLVLQNISATCYNDTKTWLNSLELFGLVSTECLVSKNCTSQELAILKDNLYAVQQLDAFGKFPVAGILEATVLFDGSYQECQRISDVRYKTNYCYLVIKQQPFPVPLRSAICMPYSCNSQDLVTIFNGSFYDVEAAFCTEYEVEKDTAFWVYTGFLIAIASIVILASFLDYLIPAEKKKTNIFARILGSFCLWENASQILSVKEQKSGFIKSLDCIRGLSMAWVVAGHSVLYFLPPTNLLPLIYIYNNVWHHLIFNAILSVDTFFLISGIVVSYMFFKQKLKLEVMKSPVTWIMFYVHRFLRLTPPVMLFIGFFTVYSVYIQGPAYSSLGNPQIGQADACKTLWWHNLLYFNNFDNQVTGQTCYGITWYLATDFQIYLVAPIFIIAFYISFNIGLIITTLGCLASVITTYVMFSLYDMPADGDFRQNGNDNFFLILYQKPWIRCPPYFIGILVGYILTMRKPRIPWAVAIFGWLTAFGIACACLFINYDYDKGSYWSWPIRATFYNFSRIGWSFSVSWVIYANHFGYGGPVNNFMSHPIWQPFGRLSYCAYIVHWMVLSYYFNLGERPLFYVSFWQIFLYYAIPITLLSFFVAFFGAVFSKLALQNSKKFLSNIGLIFAHEWTENLVLQNISTTCYNDTKTWLNSLELFDFISSECLIMRNCTAEESVVLEEHFYAVQQLDAFAKFPSGILEGILSIDGSYQECQRISNIRYKTNYCYLKIQQEQLPISFKVAVCMPYSCDNQDLITMFNDSFFDVEDTFCSEFEVEKDTTFWVYTGFLIAIASIVILASILDYLIPAGKKKTNIFARILGAFCLWENASQILSVKEQKSGFIKSLDCIRGLSMAWVVAGHSVLFFFPSANRIPLLYVYDNIWNHMIFNAILSVDTFFLISGIVVSYMFFKQKLKLEVMKSPVTWIMFYVHRFLRLTPPVMLFIGFYTVYSVYIQGPYEASIENLQIAQSEMCKQFWWHNLLYFNNFDNPIIGQTCYGITWYLATDFQIYLVAPIFIIAFYISFNIGLIVTTLGCLASVITAYILFSINNMTADINFQHGGIDNFFLIMYQKPWIRCPPYFIGIIVGYILTMKKPRIPWAVAIFGWLTAFGIACACLFINYDYDKGSYWSWPIRATFYNFSRIGWSFSVSWVIYANHFGYGGPVNNFMSHPIWQPFGRLSYCAYIVHWMVLSYYFNLGERPLFYVSFWQIFLYYAIPVTFISFFVAFFWSCIFEVSTAKLEKMLFDSILGDNQKPKPESVVEDTNKTWE</sequence>
<protein>
    <recommendedName>
        <fullName evidence="3">Nose resistant-to-fluoxetine protein N-terminal domain-containing protein</fullName>
    </recommendedName>
</protein>
<feature type="transmembrane region" description="Helical" evidence="1">
    <location>
        <begin position="416"/>
        <end position="437"/>
    </location>
</feature>
<dbReference type="AlphaFoldDB" id="A0A9P1IP03"/>
<feature type="transmembrane region" description="Helical" evidence="1">
    <location>
        <begin position="898"/>
        <end position="921"/>
    </location>
</feature>
<feature type="transmembrane region" description="Helical" evidence="1">
    <location>
        <begin position="1010"/>
        <end position="1032"/>
    </location>
</feature>
<feature type="transmembrane region" description="Helical" evidence="1">
    <location>
        <begin position="1039"/>
        <end position="1059"/>
    </location>
</feature>
<dbReference type="GO" id="GO:0016747">
    <property type="term" value="F:acyltransferase activity, transferring groups other than amino-acyl groups"/>
    <property type="evidence" value="ECO:0007669"/>
    <property type="project" value="InterPro"/>
</dbReference>
<keyword evidence="5" id="KW-1185">Reference proteome</keyword>
<feature type="transmembrane region" description="Helical" evidence="1">
    <location>
        <begin position="461"/>
        <end position="478"/>
    </location>
</feature>
<dbReference type="InterPro" id="IPR052728">
    <property type="entry name" value="O2_lipid_transport_reg"/>
</dbReference>
<evidence type="ECO:0000313" key="4">
    <source>
        <dbReference type="EMBL" id="CAI5448562.1"/>
    </source>
</evidence>
<gene>
    <name evidence="4" type="ORF">CAMP_LOCUS11199</name>
</gene>
<feature type="transmembrane region" description="Helical" evidence="1">
    <location>
        <begin position="1218"/>
        <end position="1244"/>
    </location>
</feature>
<dbReference type="PANTHER" id="PTHR11161:SF0">
    <property type="entry name" value="O-ACYLTRANSFERASE LIKE PROTEIN"/>
    <property type="match status" value="1"/>
</dbReference>
<dbReference type="Proteomes" id="UP001152747">
    <property type="component" value="Unassembled WGS sequence"/>
</dbReference>
<evidence type="ECO:0000256" key="1">
    <source>
        <dbReference type="SAM" id="Phobius"/>
    </source>
</evidence>
<feature type="transmembrane region" description="Helical" evidence="1">
    <location>
        <begin position="1084"/>
        <end position="1101"/>
    </location>
</feature>
<organism evidence="4 5">
    <name type="scientific">Caenorhabditis angaria</name>
    <dbReference type="NCBI Taxonomy" id="860376"/>
    <lineage>
        <taxon>Eukaryota</taxon>
        <taxon>Metazoa</taxon>
        <taxon>Ecdysozoa</taxon>
        <taxon>Nematoda</taxon>
        <taxon>Chromadorea</taxon>
        <taxon>Rhabditida</taxon>
        <taxon>Rhabditina</taxon>
        <taxon>Rhabditomorpha</taxon>
        <taxon>Rhabditoidea</taxon>
        <taxon>Rhabditidae</taxon>
        <taxon>Peloderinae</taxon>
        <taxon>Caenorhabditis</taxon>
    </lineage>
</organism>
<feature type="transmembrane region" description="Helical" evidence="1">
    <location>
        <begin position="531"/>
        <end position="552"/>
    </location>
</feature>
<feature type="transmembrane region" description="Helical" evidence="1">
    <location>
        <begin position="944"/>
        <end position="964"/>
    </location>
</feature>
<dbReference type="SMART" id="SM00703">
    <property type="entry name" value="NRF"/>
    <property type="match status" value="2"/>
</dbReference>
<feature type="transmembrane region" description="Helical" evidence="1">
    <location>
        <begin position="387"/>
        <end position="409"/>
    </location>
</feature>
<keyword evidence="1" id="KW-0472">Membrane</keyword>
<feature type="chain" id="PRO_5040256230" description="Nose resistant-to-fluoxetine protein N-terminal domain-containing protein" evidence="2">
    <location>
        <begin position="17"/>
        <end position="1280"/>
    </location>
</feature>
<dbReference type="InterPro" id="IPR006621">
    <property type="entry name" value="Nose-resist-to-fluoxetine_N"/>
</dbReference>
<dbReference type="InterPro" id="IPR002656">
    <property type="entry name" value="Acyl_transf_3_dom"/>
</dbReference>
<dbReference type="OrthoDB" id="118951at2759"/>
<evidence type="ECO:0000259" key="3">
    <source>
        <dbReference type="SMART" id="SM00703"/>
    </source>
</evidence>
<feature type="transmembrane region" description="Helical" evidence="1">
    <location>
        <begin position="793"/>
        <end position="814"/>
    </location>
</feature>
<accession>A0A9P1IP03</accession>
<feature type="transmembrane region" description="Helical" evidence="1">
    <location>
        <begin position="236"/>
        <end position="255"/>
    </location>
</feature>
<feature type="transmembrane region" description="Helical" evidence="1">
    <location>
        <begin position="858"/>
        <end position="878"/>
    </location>
</feature>
<feature type="transmembrane region" description="Helical" evidence="1">
    <location>
        <begin position="1108"/>
        <end position="1134"/>
    </location>
</feature>